<evidence type="ECO:0000313" key="2">
    <source>
        <dbReference type="EMBL" id="ABB57786.1"/>
    </source>
</evidence>
<dbReference type="BioCyc" id="SYNEL:SYNPCC7942_1756-MONOMER"/>
<protein>
    <submittedName>
        <fullName evidence="2">Uncharacterized protein</fullName>
    </submittedName>
</protein>
<dbReference type="KEGG" id="syf:Synpcc7942_1756"/>
<sequence>MASCWLSNIFGDDSKSNGPAQRDRSTEIKPIYSAISIDYKTVGIPKDFLKVIAPHICLRRFQSTEQGCEDGAAVSPLPRCSFWIGWSSASI</sequence>
<dbReference type="HOGENOM" id="CLU_2425884_0_0_3"/>
<dbReference type="EMBL" id="CP000100">
    <property type="protein sequence ID" value="ABB57786.1"/>
    <property type="molecule type" value="Genomic_DNA"/>
</dbReference>
<keyword evidence="3" id="KW-1185">Reference proteome</keyword>
<dbReference type="AlphaFoldDB" id="Q31MD3"/>
<dbReference type="STRING" id="1140.Synpcc7942_1756"/>
<evidence type="ECO:0000313" key="3">
    <source>
        <dbReference type="Proteomes" id="UP000889800"/>
    </source>
</evidence>
<name>Q31MD3_SYNE7</name>
<dbReference type="PaxDb" id="1140-Synpcc7942_1756"/>
<dbReference type="Proteomes" id="UP000889800">
    <property type="component" value="Chromosome"/>
</dbReference>
<feature type="region of interest" description="Disordered" evidence="1">
    <location>
        <begin position="1"/>
        <end position="24"/>
    </location>
</feature>
<evidence type="ECO:0000256" key="1">
    <source>
        <dbReference type="SAM" id="MobiDB-lite"/>
    </source>
</evidence>
<reference evidence="3" key="1">
    <citation type="submission" date="2005-08" db="EMBL/GenBank/DDBJ databases">
        <title>Complete sequence of chromosome 1 of Synechococcus elongatus PCC 7942.</title>
        <authorList>
            <consortium name="US DOE Joint Genome Institute"/>
            <person name="Copeland A."/>
            <person name="Lucas S."/>
            <person name="Lapidus A."/>
            <person name="Barry K."/>
            <person name="Detter J.C."/>
            <person name="Glavina T."/>
            <person name="Hammon N."/>
            <person name="Israni S."/>
            <person name="Pitluck S."/>
            <person name="Schmutz J."/>
            <person name="Larimer F."/>
            <person name="Land M."/>
            <person name="Kyrpides N."/>
            <person name="Lykidis A."/>
            <person name="Richardson P."/>
        </authorList>
    </citation>
    <scope>NUCLEOTIDE SEQUENCE [LARGE SCALE GENOMIC DNA]</scope>
    <source>
        <strain evidence="3">ATCC 33912 / PCC 7942 / FACHB-805</strain>
    </source>
</reference>
<organism evidence="2 3">
    <name type="scientific">Synechococcus elongatus (strain ATCC 33912 / PCC 7942 / FACHB-805)</name>
    <name type="common">Anacystis nidulans R2</name>
    <dbReference type="NCBI Taxonomy" id="1140"/>
    <lineage>
        <taxon>Bacteria</taxon>
        <taxon>Bacillati</taxon>
        <taxon>Cyanobacteriota</taxon>
        <taxon>Cyanophyceae</taxon>
        <taxon>Synechococcales</taxon>
        <taxon>Synechococcaceae</taxon>
        <taxon>Synechococcus</taxon>
    </lineage>
</organism>
<proteinExistence type="predicted"/>
<gene>
    <name evidence="2" type="ordered locus">Synpcc7942_1756</name>
</gene>
<accession>Q31MD3</accession>